<sequence>MFGLDKRTSIMVTVIVFGSFVTILNQTFVSPALPTMMRDFSCDAATVQWLTTGFLLVNAVMIPVTAYIMEKFPPRNIFVFAMLVFAAGSAVCGWGPSFVVLLGGRLIQAIGAGIMMPMTMATMLVTFPFEKRGTAMGIVGTVFACAPAIGPCLAGFLVTYTGWHVMFWGMSVVCVIFGVLGYFFVENKKPEHAKEVHLDVISVILSTFGLGLLLYGLSIIGSTGLTIFDGCLMIVGLVLIAFFCHRQLHLDHPMLEIRVLKSREFTFASFIGMVAQAGVTISGILMPIYIQTILGYPALVSGLVILPGAVLSAAVNVWAGRFYDRHGPRLVILSGLGLFFVANLCFSLMPIDGSAWMVAIFFLFRQFGIALHNMTATTWGMAKLDDSLAPHATSVQNTLRTVAASLGTAVVVSISSIVQSATISTHTETEATLMGVNVGFLTLSIVIFIVFVCSFFLIKNEKPGQATAEGEIIDELSARENRE</sequence>
<feature type="transmembrane region" description="Helical" evidence="8">
    <location>
        <begin position="165"/>
        <end position="185"/>
    </location>
</feature>
<feature type="transmembrane region" description="Helical" evidence="8">
    <location>
        <begin position="12"/>
        <end position="29"/>
    </location>
</feature>
<feature type="transmembrane region" description="Helical" evidence="8">
    <location>
        <begin position="197"/>
        <end position="220"/>
    </location>
</feature>
<evidence type="ECO:0000256" key="1">
    <source>
        <dbReference type="ARBA" id="ARBA00004651"/>
    </source>
</evidence>
<evidence type="ECO:0000256" key="6">
    <source>
        <dbReference type="ARBA" id="ARBA00022989"/>
    </source>
</evidence>
<dbReference type="PANTHER" id="PTHR42718:SF9">
    <property type="entry name" value="MAJOR FACILITATOR SUPERFAMILY MULTIDRUG TRANSPORTER MFSC"/>
    <property type="match status" value="1"/>
</dbReference>
<dbReference type="Gene3D" id="1.20.1720.10">
    <property type="entry name" value="Multidrug resistance protein D"/>
    <property type="match status" value="1"/>
</dbReference>
<name>A0AA43UB42_9ACTN</name>
<feature type="transmembrane region" description="Helical" evidence="8">
    <location>
        <begin position="296"/>
        <end position="318"/>
    </location>
</feature>
<evidence type="ECO:0000256" key="8">
    <source>
        <dbReference type="SAM" id="Phobius"/>
    </source>
</evidence>
<comment type="similarity">
    <text evidence="2">Belongs to the major facilitator superfamily. EmrB family.</text>
</comment>
<dbReference type="Gene3D" id="1.20.1250.20">
    <property type="entry name" value="MFS general substrate transporter like domains"/>
    <property type="match status" value="1"/>
</dbReference>
<dbReference type="InterPro" id="IPR036259">
    <property type="entry name" value="MFS_trans_sf"/>
</dbReference>
<keyword evidence="11" id="KW-1185">Reference proteome</keyword>
<protein>
    <submittedName>
        <fullName evidence="10">MDR family MFS transporter</fullName>
    </submittedName>
</protein>
<feature type="transmembrane region" description="Helical" evidence="8">
    <location>
        <begin position="49"/>
        <end position="69"/>
    </location>
</feature>
<evidence type="ECO:0000256" key="5">
    <source>
        <dbReference type="ARBA" id="ARBA00022692"/>
    </source>
</evidence>
<dbReference type="InterPro" id="IPR020846">
    <property type="entry name" value="MFS_dom"/>
</dbReference>
<feature type="transmembrane region" description="Helical" evidence="8">
    <location>
        <begin position="397"/>
        <end position="418"/>
    </location>
</feature>
<dbReference type="PRINTS" id="PR01036">
    <property type="entry name" value="TCRTETB"/>
</dbReference>
<dbReference type="NCBIfam" id="TIGR00711">
    <property type="entry name" value="efflux_EmrB"/>
    <property type="match status" value="1"/>
</dbReference>
<evidence type="ECO:0000259" key="9">
    <source>
        <dbReference type="PROSITE" id="PS50850"/>
    </source>
</evidence>
<dbReference type="PROSITE" id="PS50850">
    <property type="entry name" value="MFS"/>
    <property type="match status" value="1"/>
</dbReference>
<keyword evidence="5 8" id="KW-0812">Transmembrane</keyword>
<dbReference type="SUPFAM" id="SSF103473">
    <property type="entry name" value="MFS general substrate transporter"/>
    <property type="match status" value="1"/>
</dbReference>
<reference evidence="10" key="1">
    <citation type="submission" date="2023-07" db="EMBL/GenBank/DDBJ databases">
        <title>Between Cages and Wild: Unraveling the Impact of Captivity on Animal Microbiomes and Antimicrobial Resistance.</title>
        <authorList>
            <person name="Schmartz G.P."/>
            <person name="Rehner J."/>
            <person name="Schuff M.J."/>
            <person name="Becker S.L."/>
            <person name="Kravczyk M."/>
            <person name="Gurevich A."/>
            <person name="Francke R."/>
            <person name="Mueller R."/>
            <person name="Keller V."/>
            <person name="Keller A."/>
        </authorList>
    </citation>
    <scope>NUCLEOTIDE SEQUENCE</scope>
    <source>
        <strain evidence="10">S12M_St_49</strain>
    </source>
</reference>
<feature type="transmembrane region" description="Helical" evidence="8">
    <location>
        <begin position="76"/>
        <end position="100"/>
    </location>
</feature>
<feature type="transmembrane region" description="Helical" evidence="8">
    <location>
        <begin position="355"/>
        <end position="376"/>
    </location>
</feature>
<accession>A0AA43UB42</accession>
<dbReference type="CDD" id="cd17503">
    <property type="entry name" value="MFS_LmrB_MDR_like"/>
    <property type="match status" value="1"/>
</dbReference>
<gene>
    <name evidence="10" type="ORF">Q3982_04340</name>
</gene>
<comment type="caution">
    <text evidence="10">The sequence shown here is derived from an EMBL/GenBank/DDBJ whole genome shotgun (WGS) entry which is preliminary data.</text>
</comment>
<evidence type="ECO:0000256" key="3">
    <source>
        <dbReference type="ARBA" id="ARBA00022448"/>
    </source>
</evidence>
<keyword evidence="4" id="KW-1003">Cell membrane</keyword>
<keyword evidence="6 8" id="KW-1133">Transmembrane helix</keyword>
<evidence type="ECO:0000256" key="4">
    <source>
        <dbReference type="ARBA" id="ARBA00022475"/>
    </source>
</evidence>
<feature type="transmembrane region" description="Helical" evidence="8">
    <location>
        <begin position="438"/>
        <end position="458"/>
    </location>
</feature>
<comment type="subcellular location">
    <subcellularLocation>
        <location evidence="1">Cell membrane</location>
        <topology evidence="1">Multi-pass membrane protein</topology>
    </subcellularLocation>
</comment>
<dbReference type="Proteomes" id="UP001168575">
    <property type="component" value="Unassembled WGS sequence"/>
</dbReference>
<feature type="transmembrane region" description="Helical" evidence="8">
    <location>
        <begin position="226"/>
        <end position="244"/>
    </location>
</feature>
<feature type="transmembrane region" description="Helical" evidence="8">
    <location>
        <begin position="265"/>
        <end position="290"/>
    </location>
</feature>
<feature type="domain" description="Major facilitator superfamily (MFS) profile" evidence="9">
    <location>
        <begin position="11"/>
        <end position="462"/>
    </location>
</feature>
<evidence type="ECO:0000313" key="10">
    <source>
        <dbReference type="EMBL" id="MDO4841887.1"/>
    </source>
</evidence>
<proteinExistence type="inferred from homology"/>
<dbReference type="AlphaFoldDB" id="A0AA43UB42"/>
<organism evidence="10 11">
    <name type="scientific">Phoenicibacter congonensis</name>
    <dbReference type="NCBI Taxonomy" id="1944646"/>
    <lineage>
        <taxon>Bacteria</taxon>
        <taxon>Bacillati</taxon>
        <taxon>Actinomycetota</taxon>
        <taxon>Coriobacteriia</taxon>
        <taxon>Eggerthellales</taxon>
        <taxon>Eggerthellaceae</taxon>
        <taxon>Phoenicibacter</taxon>
    </lineage>
</organism>
<dbReference type="EMBL" id="JAUMVS010000061">
    <property type="protein sequence ID" value="MDO4841887.1"/>
    <property type="molecule type" value="Genomic_DNA"/>
</dbReference>
<feature type="non-terminal residue" evidence="10">
    <location>
        <position position="483"/>
    </location>
</feature>
<evidence type="ECO:0000256" key="2">
    <source>
        <dbReference type="ARBA" id="ARBA00008537"/>
    </source>
</evidence>
<dbReference type="InterPro" id="IPR011701">
    <property type="entry name" value="MFS"/>
</dbReference>
<feature type="transmembrane region" description="Helical" evidence="8">
    <location>
        <begin position="330"/>
        <end position="349"/>
    </location>
</feature>
<feature type="transmembrane region" description="Helical" evidence="8">
    <location>
        <begin position="106"/>
        <end position="126"/>
    </location>
</feature>
<keyword evidence="3" id="KW-0813">Transport</keyword>
<dbReference type="GO" id="GO:0022857">
    <property type="term" value="F:transmembrane transporter activity"/>
    <property type="evidence" value="ECO:0007669"/>
    <property type="project" value="InterPro"/>
</dbReference>
<dbReference type="GO" id="GO:0005886">
    <property type="term" value="C:plasma membrane"/>
    <property type="evidence" value="ECO:0007669"/>
    <property type="project" value="UniProtKB-SubCell"/>
</dbReference>
<evidence type="ECO:0000313" key="11">
    <source>
        <dbReference type="Proteomes" id="UP001168575"/>
    </source>
</evidence>
<feature type="transmembrane region" description="Helical" evidence="8">
    <location>
        <begin position="138"/>
        <end position="159"/>
    </location>
</feature>
<evidence type="ECO:0000256" key="7">
    <source>
        <dbReference type="ARBA" id="ARBA00023136"/>
    </source>
</evidence>
<dbReference type="InterPro" id="IPR004638">
    <property type="entry name" value="EmrB-like"/>
</dbReference>
<dbReference type="PANTHER" id="PTHR42718">
    <property type="entry name" value="MAJOR FACILITATOR SUPERFAMILY MULTIDRUG TRANSPORTER MFSC"/>
    <property type="match status" value="1"/>
</dbReference>
<dbReference type="Pfam" id="PF07690">
    <property type="entry name" value="MFS_1"/>
    <property type="match status" value="1"/>
</dbReference>
<keyword evidence="7 8" id="KW-0472">Membrane</keyword>